<feature type="non-terminal residue" evidence="2">
    <location>
        <position position="1"/>
    </location>
</feature>
<comment type="caution">
    <text evidence="2">The sequence shown here is derived from an EMBL/GenBank/DDBJ whole genome shotgun (WGS) entry which is preliminary data.</text>
</comment>
<feature type="compositionally biased region" description="Polar residues" evidence="1">
    <location>
        <begin position="58"/>
        <end position="71"/>
    </location>
</feature>
<feature type="non-terminal residue" evidence="2">
    <location>
        <position position="101"/>
    </location>
</feature>
<name>A0A2A8PNG2_BACCE</name>
<reference evidence="2 3" key="1">
    <citation type="submission" date="2017-09" db="EMBL/GenBank/DDBJ databases">
        <title>Large-scale bioinformatics analysis of Bacillus genomes uncovers conserved roles of natural products in bacterial physiology.</title>
        <authorList>
            <consortium name="Agbiome Team Llc"/>
            <person name="Bleich R.M."/>
            <person name="Grubbs K.J."/>
            <person name="Santa Maria K.C."/>
            <person name="Allen S.E."/>
            <person name="Farag S."/>
            <person name="Shank E.A."/>
            <person name="Bowers A."/>
        </authorList>
    </citation>
    <scope>NUCLEOTIDE SEQUENCE [LARGE SCALE GENOMIC DNA]</scope>
    <source>
        <strain evidence="2 3">AFS010695</strain>
    </source>
</reference>
<gene>
    <name evidence="2" type="ORF">CN425_27720</name>
</gene>
<dbReference type="RefSeq" id="WP_205644539.1">
    <property type="nucleotide sequence ID" value="NZ_NTWE01000170.1"/>
</dbReference>
<proteinExistence type="predicted"/>
<organism evidence="2 3">
    <name type="scientific">Bacillus cereus</name>
    <dbReference type="NCBI Taxonomy" id="1396"/>
    <lineage>
        <taxon>Bacteria</taxon>
        <taxon>Bacillati</taxon>
        <taxon>Bacillota</taxon>
        <taxon>Bacilli</taxon>
        <taxon>Bacillales</taxon>
        <taxon>Bacillaceae</taxon>
        <taxon>Bacillus</taxon>
        <taxon>Bacillus cereus group</taxon>
    </lineage>
</organism>
<feature type="region of interest" description="Disordered" evidence="1">
    <location>
        <begin position="51"/>
        <end position="71"/>
    </location>
</feature>
<dbReference type="AlphaFoldDB" id="A0A2A8PNG2"/>
<dbReference type="Proteomes" id="UP000220635">
    <property type="component" value="Unassembled WGS sequence"/>
</dbReference>
<sequence length="101" mass="11043">QQIENDLIRPLRPSSTLAALSAETAFAFFQSGQTPLRAILRTRTSHFNISGGFGTDPWQGSPNPTGPSESQLQFENFDVYHVSSEVTREVSSENSGLFGPQ</sequence>
<evidence type="ECO:0000256" key="1">
    <source>
        <dbReference type="SAM" id="MobiDB-lite"/>
    </source>
</evidence>
<protein>
    <submittedName>
        <fullName evidence="2">Uncharacterized protein</fullName>
    </submittedName>
</protein>
<dbReference type="EMBL" id="NTWE01000170">
    <property type="protein sequence ID" value="PEV90785.1"/>
    <property type="molecule type" value="Genomic_DNA"/>
</dbReference>
<evidence type="ECO:0000313" key="3">
    <source>
        <dbReference type="Proteomes" id="UP000220635"/>
    </source>
</evidence>
<evidence type="ECO:0000313" key="2">
    <source>
        <dbReference type="EMBL" id="PEV90785.1"/>
    </source>
</evidence>
<accession>A0A2A8PNG2</accession>